<protein>
    <recommendedName>
        <fullName evidence="8">Carbamoyltransferase</fullName>
        <ecNumber evidence="8">6.2.-.-</ecNumber>
    </recommendedName>
</protein>
<comment type="pathway">
    <text evidence="1">Protein modification; [NiFe] hydrogenase maturation.</text>
</comment>
<evidence type="ECO:0000256" key="5">
    <source>
        <dbReference type="ARBA" id="ARBA00022771"/>
    </source>
</evidence>
<dbReference type="RefSeq" id="WP_008868598.1">
    <property type="nucleotide sequence ID" value="NZ_ACJN02000001.1"/>
</dbReference>
<comment type="catalytic activity">
    <reaction evidence="9">
        <text>an acyl phosphate + H2O = a carboxylate + phosphate + H(+)</text>
        <dbReference type="Rhea" id="RHEA:14965"/>
        <dbReference type="ChEBI" id="CHEBI:15377"/>
        <dbReference type="ChEBI" id="CHEBI:15378"/>
        <dbReference type="ChEBI" id="CHEBI:29067"/>
        <dbReference type="ChEBI" id="CHEBI:43474"/>
        <dbReference type="ChEBI" id="CHEBI:59918"/>
        <dbReference type="EC" id="3.6.1.7"/>
    </reaction>
</comment>
<gene>
    <name evidence="12" type="ORF">Dthio_PD2886</name>
</gene>
<dbReference type="InterPro" id="IPR006070">
    <property type="entry name" value="Sua5-like_dom"/>
</dbReference>
<evidence type="ECO:0000313" key="13">
    <source>
        <dbReference type="Proteomes" id="UP000005496"/>
    </source>
</evidence>
<comment type="similarity">
    <text evidence="2 8">Belongs to the carbamoyltransferase HypF family.</text>
</comment>
<dbReference type="InterPro" id="IPR036046">
    <property type="entry name" value="Acylphosphatase-like_dom_sf"/>
</dbReference>
<evidence type="ECO:0000256" key="8">
    <source>
        <dbReference type="PIRNR" id="PIRNR006256"/>
    </source>
</evidence>
<dbReference type="InterPro" id="IPR004421">
    <property type="entry name" value="Carbamoyltransferase_HypF"/>
</dbReference>
<evidence type="ECO:0000256" key="6">
    <source>
        <dbReference type="ARBA" id="ARBA00022833"/>
    </source>
</evidence>
<dbReference type="InterPro" id="IPR051060">
    <property type="entry name" value="Carbamoyltrans_HypF-like"/>
</dbReference>
<dbReference type="GO" id="GO:0016874">
    <property type="term" value="F:ligase activity"/>
    <property type="evidence" value="ECO:0007669"/>
    <property type="project" value="UniProtKB-UniRule"/>
</dbReference>
<keyword evidence="3" id="KW-0436">Ligase</keyword>
<dbReference type="AlphaFoldDB" id="D6SLA5"/>
<dbReference type="Pfam" id="PF01300">
    <property type="entry name" value="Sua5_yciO_yrdC"/>
    <property type="match status" value="1"/>
</dbReference>
<dbReference type="Proteomes" id="UP000005496">
    <property type="component" value="Unassembled WGS sequence"/>
</dbReference>
<sequence>MRRKRYIVNGRVQGVGFRPSVYRMAAQHGLTGSVQNTSLGVVIEVQGKEEALAWFEEELRGNPPPLAEITRIQTDETTPEAGESGFIILESSALEQSQVLISPDSAVCSDCTREILDPKDRRYLYPFTNCTNCGPRYTITGLIPYDRQNTSMACFEMCLQCRREYSDPGDRRFHAQPNACPQCGPGLWLTDADGNRISEHDSPLKKSAYLLKQGNILAIKGLGGFHLACDAADQEAVRELRRRKNRPHKPLAVMVPDIAAAVELAELSPLEAEILQSPSSPILAVKPIQPCPLSPELAPDTDLLGIMLAYTPLHLVLFEHFKALLTRQEIPALVMTSGNMNSEPISLGNREALGRLGQIADYFLLHDRDILVRCDDSVMCARGPGPAYLRRARGYTPQPVFLSRDGPSVLGTGPELKNTFCLTRNDQAFVSQHIGDLQNLENYGFYRECIAHLQHVLQVNPEMVISDLHPDYLSTRYARQESGLPVQALQHHYAHILSVMAENCFEGPCLGLALDGAGLGDDGTLWGGELLLVDNRDMTLQRVGSFEPVPLPGGDLAVREPWRIAAGFIHSLGMEHSVLARDFEQGLTKEEMLLRQMIEKNINSPLSSGCGRLFDAVAAMLGLVRSISYEGQGAVLLEKIQSHGQETAYELPVHHRNGLGILDTLTLFRQILKDHISGLSPAIISRRFHLSLVRGLCLWAAQAGNATGIRTIGLSGGVMHNLTLARELEAGLVRRSFNVLTHRFLPPGDACVSLGQAVYGRHLARLKT</sequence>
<feature type="active site" evidence="9">
    <location>
        <position position="18"/>
    </location>
</feature>
<dbReference type="GO" id="GO:0051604">
    <property type="term" value="P:protein maturation"/>
    <property type="evidence" value="ECO:0007669"/>
    <property type="project" value="TreeGrafter"/>
</dbReference>
<dbReference type="Pfam" id="PF22521">
    <property type="entry name" value="HypF_C_2"/>
    <property type="match status" value="1"/>
</dbReference>
<dbReference type="InterPro" id="IPR041440">
    <property type="entry name" value="HypF_C"/>
</dbReference>
<dbReference type="Gene3D" id="3.30.420.360">
    <property type="match status" value="1"/>
</dbReference>
<dbReference type="EMBL" id="ACJN02000001">
    <property type="protein sequence ID" value="EFI35466.1"/>
    <property type="molecule type" value="Genomic_DNA"/>
</dbReference>
<dbReference type="Pfam" id="PF17788">
    <property type="entry name" value="HypF_C"/>
    <property type="match status" value="1"/>
</dbReference>
<keyword evidence="13" id="KW-1185">Reference proteome</keyword>
<dbReference type="Gene3D" id="3.90.870.50">
    <property type="match status" value="1"/>
</dbReference>
<evidence type="ECO:0000256" key="2">
    <source>
        <dbReference type="ARBA" id="ARBA00008097"/>
    </source>
</evidence>
<dbReference type="InterPro" id="IPR017945">
    <property type="entry name" value="DHBP_synth_RibB-like_a/b_dom"/>
</dbReference>
<dbReference type="GO" id="GO:0008270">
    <property type="term" value="F:zinc ion binding"/>
    <property type="evidence" value="ECO:0007669"/>
    <property type="project" value="UniProtKB-KW"/>
</dbReference>
<evidence type="ECO:0000256" key="3">
    <source>
        <dbReference type="ARBA" id="ARBA00022598"/>
    </source>
</evidence>
<feature type="domain" description="YrdC-like" evidence="11">
    <location>
        <begin position="201"/>
        <end position="394"/>
    </location>
</feature>
<dbReference type="InterPro" id="IPR011125">
    <property type="entry name" value="Znf_HypF"/>
</dbReference>
<dbReference type="PROSITE" id="PS51163">
    <property type="entry name" value="YRDC"/>
    <property type="match status" value="1"/>
</dbReference>
<evidence type="ECO:0000259" key="11">
    <source>
        <dbReference type="PROSITE" id="PS51163"/>
    </source>
</evidence>
<dbReference type="PROSITE" id="PS51160">
    <property type="entry name" value="ACYLPHOSPHATASE_3"/>
    <property type="match status" value="1"/>
</dbReference>
<dbReference type="Pfam" id="PF00708">
    <property type="entry name" value="Acylphosphatase"/>
    <property type="match status" value="1"/>
</dbReference>
<evidence type="ECO:0000256" key="4">
    <source>
        <dbReference type="ARBA" id="ARBA00022723"/>
    </source>
</evidence>
<dbReference type="Pfam" id="PF07503">
    <property type="entry name" value="zf-HYPF"/>
    <property type="match status" value="2"/>
</dbReference>
<keyword evidence="6" id="KW-0862">Zinc</keyword>
<comment type="catalytic activity">
    <reaction evidence="7">
        <text>C-terminal L-cysteinyl-[HypE protein] + carbamoyl phosphate + ATP + H2O = C-terminal S-carboxamide-L-cysteinyl-[HypE protein] + AMP + phosphate + diphosphate + H(+)</text>
        <dbReference type="Rhea" id="RHEA:55636"/>
        <dbReference type="Rhea" id="RHEA-COMP:14247"/>
        <dbReference type="Rhea" id="RHEA-COMP:14392"/>
        <dbReference type="ChEBI" id="CHEBI:15377"/>
        <dbReference type="ChEBI" id="CHEBI:15378"/>
        <dbReference type="ChEBI" id="CHEBI:30616"/>
        <dbReference type="ChEBI" id="CHEBI:33019"/>
        <dbReference type="ChEBI" id="CHEBI:43474"/>
        <dbReference type="ChEBI" id="CHEBI:58228"/>
        <dbReference type="ChEBI" id="CHEBI:76913"/>
        <dbReference type="ChEBI" id="CHEBI:139126"/>
        <dbReference type="ChEBI" id="CHEBI:456215"/>
    </reaction>
</comment>
<dbReference type="NCBIfam" id="TIGR00143">
    <property type="entry name" value="hypF"/>
    <property type="match status" value="1"/>
</dbReference>
<evidence type="ECO:0000313" key="12">
    <source>
        <dbReference type="EMBL" id="EFI35466.1"/>
    </source>
</evidence>
<feature type="domain" description="Acylphosphatase-like" evidence="10">
    <location>
        <begin position="3"/>
        <end position="90"/>
    </location>
</feature>
<dbReference type="PIRSF" id="PIRSF006256">
    <property type="entry name" value="CMPcnvr_hdrg_mat"/>
    <property type="match status" value="1"/>
</dbReference>
<dbReference type="eggNOG" id="COG0068">
    <property type="taxonomic scope" value="Bacteria"/>
</dbReference>
<dbReference type="InterPro" id="IPR001792">
    <property type="entry name" value="Acylphosphatase-like_dom"/>
</dbReference>
<dbReference type="PANTHER" id="PTHR42959">
    <property type="entry name" value="CARBAMOYLTRANSFERASE"/>
    <property type="match status" value="1"/>
</dbReference>
<evidence type="ECO:0000259" key="10">
    <source>
        <dbReference type="PROSITE" id="PS51160"/>
    </source>
</evidence>
<organism evidence="12 13">
    <name type="scientific">Desulfonatronospira thiodismutans ASO3-1</name>
    <dbReference type="NCBI Taxonomy" id="555779"/>
    <lineage>
        <taxon>Bacteria</taxon>
        <taxon>Pseudomonadati</taxon>
        <taxon>Thermodesulfobacteriota</taxon>
        <taxon>Desulfovibrionia</taxon>
        <taxon>Desulfovibrionales</taxon>
        <taxon>Desulfonatronovibrionaceae</taxon>
        <taxon>Desulfonatronospira</taxon>
    </lineage>
</organism>
<dbReference type="InterPro" id="IPR055128">
    <property type="entry name" value="HypF_C_2"/>
</dbReference>
<reference evidence="12" key="1">
    <citation type="submission" date="2010-05" db="EMBL/GenBank/DDBJ databases">
        <title>The draft genome of Desulfonatronospira thiodismutans ASO3-1.</title>
        <authorList>
            <consortium name="US DOE Joint Genome Institute (JGI-PGF)"/>
            <person name="Lucas S."/>
            <person name="Copeland A."/>
            <person name="Lapidus A."/>
            <person name="Cheng J.-F."/>
            <person name="Bruce D."/>
            <person name="Goodwin L."/>
            <person name="Pitluck S."/>
            <person name="Chertkov O."/>
            <person name="Brettin T."/>
            <person name="Detter J.C."/>
            <person name="Han C."/>
            <person name="Land M.L."/>
            <person name="Hauser L."/>
            <person name="Kyrpides N."/>
            <person name="Mikhailova N."/>
            <person name="Muyzer G."/>
            <person name="Woyke T."/>
        </authorList>
    </citation>
    <scope>NUCLEOTIDE SEQUENCE [LARGE SCALE GENOMIC DNA]</scope>
    <source>
        <strain evidence="12">ASO3-1</strain>
    </source>
</reference>
<keyword evidence="4" id="KW-0479">Metal-binding</keyword>
<dbReference type="GO" id="GO:0003998">
    <property type="term" value="F:acylphosphatase activity"/>
    <property type="evidence" value="ECO:0007669"/>
    <property type="project" value="UniProtKB-EC"/>
</dbReference>
<dbReference type="GO" id="GO:0016743">
    <property type="term" value="F:carboxyl- or carbamoyltransferase activity"/>
    <property type="evidence" value="ECO:0007669"/>
    <property type="project" value="UniProtKB-UniRule"/>
</dbReference>
<name>D6SLA5_9BACT</name>
<dbReference type="InterPro" id="IPR017968">
    <property type="entry name" value="Acylphosphatase_CS"/>
</dbReference>
<dbReference type="UniPathway" id="UPA00335"/>
<evidence type="ECO:0000256" key="1">
    <source>
        <dbReference type="ARBA" id="ARBA00004711"/>
    </source>
</evidence>
<dbReference type="Gene3D" id="3.30.110.120">
    <property type="match status" value="1"/>
</dbReference>
<dbReference type="OrthoDB" id="9808093at2"/>
<dbReference type="SUPFAM" id="SSF54975">
    <property type="entry name" value="Acylphosphatase/BLUF domain-like"/>
    <property type="match status" value="1"/>
</dbReference>
<dbReference type="Gene3D" id="3.30.420.40">
    <property type="match status" value="1"/>
</dbReference>
<feature type="active site" evidence="9">
    <location>
        <position position="36"/>
    </location>
</feature>
<evidence type="ECO:0000256" key="9">
    <source>
        <dbReference type="PROSITE-ProRule" id="PRU00520"/>
    </source>
</evidence>
<keyword evidence="5" id="KW-0863">Zinc-finger</keyword>
<proteinExistence type="inferred from homology"/>
<evidence type="ECO:0000256" key="7">
    <source>
        <dbReference type="ARBA" id="ARBA00048220"/>
    </source>
</evidence>
<dbReference type="PANTHER" id="PTHR42959:SF1">
    <property type="entry name" value="CARBAMOYLTRANSFERASE HYPF"/>
    <property type="match status" value="1"/>
</dbReference>
<keyword evidence="9" id="KW-0378">Hydrolase</keyword>
<dbReference type="EC" id="6.2.-.-" evidence="8"/>
<dbReference type="PROSITE" id="PS00150">
    <property type="entry name" value="ACYLPHOSPHATASE_1"/>
    <property type="match status" value="1"/>
</dbReference>
<dbReference type="SUPFAM" id="SSF55821">
    <property type="entry name" value="YrdC/RibB"/>
    <property type="match status" value="1"/>
</dbReference>
<comment type="caution">
    <text evidence="12">The sequence shown here is derived from an EMBL/GenBank/DDBJ whole genome shotgun (WGS) entry which is preliminary data.</text>
</comment>
<accession>D6SLA5</accession>
<dbReference type="GO" id="GO:0003725">
    <property type="term" value="F:double-stranded RNA binding"/>
    <property type="evidence" value="ECO:0007669"/>
    <property type="project" value="InterPro"/>
</dbReference>